<keyword evidence="1" id="KW-0812">Transmembrane</keyword>
<name>A0A481ZF96_9VIRU</name>
<keyword evidence="1" id="KW-0472">Membrane</keyword>
<evidence type="ECO:0000313" key="2">
    <source>
        <dbReference type="EMBL" id="QBK93579.1"/>
    </source>
</evidence>
<dbReference type="EMBL" id="MK500598">
    <property type="protein sequence ID" value="QBK93579.1"/>
    <property type="molecule type" value="Genomic_DNA"/>
</dbReference>
<proteinExistence type="predicted"/>
<feature type="transmembrane region" description="Helical" evidence="1">
    <location>
        <begin position="5"/>
        <end position="26"/>
    </location>
</feature>
<sequence length="131" mass="14683">MASIIFRAVMLVSVFIAILYFIFSIWIHNKQSNGEPISNTTIDVAFWFAIVLLVWFIGLLIWIFATFLLNKNVMKKAGDLGSALINQNESGVDMIMGSNEDVGMSSSIGSMKSPSFNDRVTRRTLKELEDL</sequence>
<feature type="transmembrane region" description="Helical" evidence="1">
    <location>
        <begin position="46"/>
        <end position="69"/>
    </location>
</feature>
<accession>A0A481ZF96</accession>
<organism evidence="2">
    <name type="scientific">Pithovirus LCPAC404</name>
    <dbReference type="NCBI Taxonomy" id="2506597"/>
    <lineage>
        <taxon>Viruses</taxon>
        <taxon>Pithoviruses</taxon>
    </lineage>
</organism>
<keyword evidence="1" id="KW-1133">Transmembrane helix</keyword>
<evidence type="ECO:0000256" key="1">
    <source>
        <dbReference type="SAM" id="Phobius"/>
    </source>
</evidence>
<gene>
    <name evidence="2" type="ORF">LCPAC404_02830</name>
</gene>
<reference evidence="2" key="1">
    <citation type="journal article" date="2019" name="MBio">
        <title>Virus Genomes from Deep Sea Sediments Expand the Ocean Megavirome and Support Independent Origins of Viral Gigantism.</title>
        <authorList>
            <person name="Backstrom D."/>
            <person name="Yutin N."/>
            <person name="Jorgensen S.L."/>
            <person name="Dharamshi J."/>
            <person name="Homa F."/>
            <person name="Zaremba-Niedwiedzka K."/>
            <person name="Spang A."/>
            <person name="Wolf Y.I."/>
            <person name="Koonin E.V."/>
            <person name="Ettema T.J."/>
        </authorList>
    </citation>
    <scope>NUCLEOTIDE SEQUENCE</scope>
</reference>
<protein>
    <submittedName>
        <fullName evidence="2">Uncharacterized protein</fullName>
    </submittedName>
</protein>